<dbReference type="InterPro" id="IPR036388">
    <property type="entry name" value="WH-like_DNA-bd_sf"/>
</dbReference>
<dbReference type="RefSeq" id="WP_119323249.1">
    <property type="nucleotide sequence ID" value="NZ_AP025739.1"/>
</dbReference>
<keyword evidence="2 12" id="KW-0678">Repressor</keyword>
<dbReference type="InterPro" id="IPR036390">
    <property type="entry name" value="WH_DNA-bd_sf"/>
</dbReference>
<dbReference type="PANTHER" id="PTHR33516">
    <property type="entry name" value="LEXA REPRESSOR"/>
    <property type="match status" value="1"/>
</dbReference>
<keyword evidence="3 12" id="KW-0235">DNA replication</keyword>
<proteinExistence type="inferred from homology"/>
<dbReference type="EC" id="3.4.21.88" evidence="12"/>
<gene>
    <name evidence="12" type="primary">lexA</name>
    <name evidence="14" type="ORF">CCAX7_37550</name>
</gene>
<dbReference type="GO" id="GO:0006281">
    <property type="term" value="P:DNA repair"/>
    <property type="evidence" value="ECO:0007669"/>
    <property type="project" value="UniProtKB-UniRule"/>
</dbReference>
<evidence type="ECO:0000256" key="8">
    <source>
        <dbReference type="ARBA" id="ARBA00023125"/>
    </source>
</evidence>
<dbReference type="InterPro" id="IPR006199">
    <property type="entry name" value="LexA_DNA-bd_dom"/>
</dbReference>
<dbReference type="AlphaFoldDB" id="A0A402D118"/>
<evidence type="ECO:0000256" key="12">
    <source>
        <dbReference type="HAMAP-Rule" id="MF_00015"/>
    </source>
</evidence>
<dbReference type="PRINTS" id="PR00726">
    <property type="entry name" value="LEXASERPTASE"/>
</dbReference>
<evidence type="ECO:0000256" key="3">
    <source>
        <dbReference type="ARBA" id="ARBA00022705"/>
    </source>
</evidence>
<sequence>MPRPLSTRQKQILTYIQQHMDGHGYPPTVREIGSAVNLSSSSTVHAHLKTLEEQGHIQRDAVLTRAIKLVPGMDGGAEPPRSKQIVQVPIVGTVAAGKPRLAVEDVEDVFPLPHDFISGDGFILEVRGDSMIDDGIHDGDLVVVRRQPTANNGETVVAMIESEATVKRFYKEKQRIRLQPANKFMKPMYFEDVQIAGKVVGLVRKFS</sequence>
<dbReference type="PANTHER" id="PTHR33516:SF2">
    <property type="entry name" value="LEXA REPRESSOR-RELATED"/>
    <property type="match status" value="1"/>
</dbReference>
<dbReference type="InterPro" id="IPR050077">
    <property type="entry name" value="LexA_repressor"/>
</dbReference>
<evidence type="ECO:0000256" key="7">
    <source>
        <dbReference type="ARBA" id="ARBA00023015"/>
    </source>
</evidence>
<feature type="DNA-binding region" description="H-T-H motif" evidence="12">
    <location>
        <begin position="29"/>
        <end position="49"/>
    </location>
</feature>
<keyword evidence="9 12" id="KW-0804">Transcription</keyword>
<accession>A0A402D118</accession>
<reference evidence="14 15" key="1">
    <citation type="journal article" date="2019" name="Int. J. Syst. Evol. Microbiol.">
        <title>Capsulimonas corticalis gen. nov., sp. nov., an aerobic capsulated bacterium, of a novel bacterial order, Capsulimonadales ord. nov., of the class Armatimonadia of the phylum Armatimonadetes.</title>
        <authorList>
            <person name="Li J."/>
            <person name="Kudo C."/>
            <person name="Tonouchi A."/>
        </authorList>
    </citation>
    <scope>NUCLEOTIDE SEQUENCE [LARGE SCALE GENOMIC DNA]</scope>
    <source>
        <strain evidence="14 15">AX-7</strain>
    </source>
</reference>
<name>A0A402D118_9BACT</name>
<dbReference type="EMBL" id="AP025739">
    <property type="protein sequence ID" value="BDI31704.1"/>
    <property type="molecule type" value="Genomic_DNA"/>
</dbReference>
<comment type="catalytic activity">
    <reaction evidence="12">
        <text>Hydrolysis of Ala-|-Gly bond in repressor LexA.</text>
        <dbReference type="EC" id="3.4.21.88"/>
    </reaction>
</comment>
<dbReference type="Gene3D" id="1.10.10.10">
    <property type="entry name" value="Winged helix-like DNA-binding domain superfamily/Winged helix DNA-binding domain"/>
    <property type="match status" value="1"/>
</dbReference>
<evidence type="ECO:0000313" key="14">
    <source>
        <dbReference type="EMBL" id="BDI31704.1"/>
    </source>
</evidence>
<protein>
    <recommendedName>
        <fullName evidence="12">LexA repressor</fullName>
        <ecNumber evidence="12">3.4.21.88</ecNumber>
    </recommendedName>
</protein>
<feature type="active site" description="For autocatalytic cleavage activity" evidence="12">
    <location>
        <position position="130"/>
    </location>
</feature>
<evidence type="ECO:0000256" key="5">
    <source>
        <dbReference type="ARBA" id="ARBA00022801"/>
    </source>
</evidence>
<dbReference type="HAMAP" id="MF_00015">
    <property type="entry name" value="LexA"/>
    <property type="match status" value="1"/>
</dbReference>
<dbReference type="GO" id="GO:0006508">
    <property type="term" value="P:proteolysis"/>
    <property type="evidence" value="ECO:0007669"/>
    <property type="project" value="InterPro"/>
</dbReference>
<evidence type="ECO:0000256" key="4">
    <source>
        <dbReference type="ARBA" id="ARBA00022763"/>
    </source>
</evidence>
<dbReference type="SUPFAM" id="SSF46785">
    <property type="entry name" value="Winged helix' DNA-binding domain"/>
    <property type="match status" value="1"/>
</dbReference>
<dbReference type="InterPro" id="IPR036286">
    <property type="entry name" value="LexA/Signal_pep-like_sf"/>
</dbReference>
<keyword evidence="5 12" id="KW-0378">Hydrolase</keyword>
<evidence type="ECO:0000256" key="2">
    <source>
        <dbReference type="ARBA" id="ARBA00022491"/>
    </source>
</evidence>
<evidence type="ECO:0000256" key="9">
    <source>
        <dbReference type="ARBA" id="ARBA00023163"/>
    </source>
</evidence>
<dbReference type="NCBIfam" id="TIGR00498">
    <property type="entry name" value="lexA"/>
    <property type="match status" value="1"/>
</dbReference>
<comment type="subunit">
    <text evidence="12">Homodimer.</text>
</comment>
<keyword evidence="8 12" id="KW-0238">DNA-binding</keyword>
<dbReference type="GO" id="GO:0009432">
    <property type="term" value="P:SOS response"/>
    <property type="evidence" value="ECO:0007669"/>
    <property type="project" value="UniProtKB-UniRule"/>
</dbReference>
<dbReference type="KEGG" id="ccot:CCAX7_37550"/>
<evidence type="ECO:0000256" key="6">
    <source>
        <dbReference type="ARBA" id="ARBA00022813"/>
    </source>
</evidence>
<organism evidence="14 15">
    <name type="scientific">Capsulimonas corticalis</name>
    <dbReference type="NCBI Taxonomy" id="2219043"/>
    <lineage>
        <taxon>Bacteria</taxon>
        <taxon>Bacillati</taxon>
        <taxon>Armatimonadota</taxon>
        <taxon>Armatimonadia</taxon>
        <taxon>Capsulimonadales</taxon>
        <taxon>Capsulimonadaceae</taxon>
        <taxon>Capsulimonas</taxon>
    </lineage>
</organism>
<dbReference type="GO" id="GO:0045892">
    <property type="term" value="P:negative regulation of DNA-templated transcription"/>
    <property type="evidence" value="ECO:0007669"/>
    <property type="project" value="UniProtKB-UniRule"/>
</dbReference>
<evidence type="ECO:0000313" key="15">
    <source>
        <dbReference type="Proteomes" id="UP000287394"/>
    </source>
</evidence>
<keyword evidence="15" id="KW-1185">Reference proteome</keyword>
<keyword evidence="10 12" id="KW-0234">DNA repair</keyword>
<comment type="function">
    <text evidence="12">Represses a number of genes involved in the response to DNA damage (SOS response), including recA and lexA. In the presence of single-stranded DNA, RecA interacts with LexA causing an autocatalytic cleavage which disrupts the DNA-binding part of LexA, leading to derepression of the SOS regulon and eventually DNA repair.</text>
</comment>
<keyword evidence="11 12" id="KW-0742">SOS response</keyword>
<dbReference type="FunFam" id="2.10.109.10:FF:000001">
    <property type="entry name" value="LexA repressor"/>
    <property type="match status" value="1"/>
</dbReference>
<comment type="similarity">
    <text evidence="1 12 13">Belongs to the peptidase S24 family.</text>
</comment>
<dbReference type="InterPro" id="IPR006200">
    <property type="entry name" value="LexA"/>
</dbReference>
<evidence type="ECO:0000256" key="13">
    <source>
        <dbReference type="RuleBase" id="RU003991"/>
    </source>
</evidence>
<dbReference type="OrthoDB" id="9802364at2"/>
<dbReference type="FunCoup" id="A0A402D118">
    <property type="interactions" value="341"/>
</dbReference>
<dbReference type="InterPro" id="IPR039418">
    <property type="entry name" value="LexA-like"/>
</dbReference>
<dbReference type="GO" id="GO:0004252">
    <property type="term" value="F:serine-type endopeptidase activity"/>
    <property type="evidence" value="ECO:0007669"/>
    <property type="project" value="UniProtKB-UniRule"/>
</dbReference>
<dbReference type="InterPro" id="IPR006197">
    <property type="entry name" value="Peptidase_S24_LexA"/>
</dbReference>
<dbReference type="GO" id="GO:0006260">
    <property type="term" value="P:DNA replication"/>
    <property type="evidence" value="ECO:0007669"/>
    <property type="project" value="UniProtKB-UniRule"/>
</dbReference>
<evidence type="ECO:0000256" key="1">
    <source>
        <dbReference type="ARBA" id="ARBA00007484"/>
    </source>
</evidence>
<dbReference type="InterPro" id="IPR015927">
    <property type="entry name" value="Peptidase_S24_S26A/B/C"/>
</dbReference>
<evidence type="ECO:0000256" key="11">
    <source>
        <dbReference type="ARBA" id="ARBA00023236"/>
    </source>
</evidence>
<feature type="site" description="Cleavage; by autolysis" evidence="12">
    <location>
        <begin position="96"/>
        <end position="97"/>
    </location>
</feature>
<keyword evidence="4 12" id="KW-0227">DNA damage</keyword>
<evidence type="ECO:0000256" key="10">
    <source>
        <dbReference type="ARBA" id="ARBA00023204"/>
    </source>
</evidence>
<dbReference type="Proteomes" id="UP000287394">
    <property type="component" value="Chromosome"/>
</dbReference>
<feature type="active site" description="For autocatalytic cleavage activity" evidence="12">
    <location>
        <position position="167"/>
    </location>
</feature>
<dbReference type="GO" id="GO:0003677">
    <property type="term" value="F:DNA binding"/>
    <property type="evidence" value="ECO:0007669"/>
    <property type="project" value="UniProtKB-UniRule"/>
</dbReference>
<dbReference type="Gene3D" id="2.10.109.10">
    <property type="entry name" value="Umud Fragment, subunit A"/>
    <property type="match status" value="1"/>
</dbReference>
<dbReference type="Pfam" id="PF00717">
    <property type="entry name" value="Peptidase_S24"/>
    <property type="match status" value="1"/>
</dbReference>
<dbReference type="SUPFAM" id="SSF51306">
    <property type="entry name" value="LexA/Signal peptidase"/>
    <property type="match status" value="1"/>
</dbReference>
<dbReference type="CDD" id="cd06529">
    <property type="entry name" value="S24_LexA-like"/>
    <property type="match status" value="1"/>
</dbReference>
<keyword evidence="7 12" id="KW-0805">Transcription regulation</keyword>
<dbReference type="Pfam" id="PF01726">
    <property type="entry name" value="LexA_DNA_bind"/>
    <property type="match status" value="1"/>
</dbReference>
<keyword evidence="6 12" id="KW-0068">Autocatalytic cleavage</keyword>